<evidence type="ECO:0000256" key="3">
    <source>
        <dbReference type="ARBA" id="ARBA00023027"/>
    </source>
</evidence>
<organism evidence="5 6">
    <name type="scientific">Prymnesium parvum</name>
    <name type="common">Toxic golden alga</name>
    <dbReference type="NCBI Taxonomy" id="97485"/>
    <lineage>
        <taxon>Eukaryota</taxon>
        <taxon>Haptista</taxon>
        <taxon>Haptophyta</taxon>
        <taxon>Prymnesiophyceae</taxon>
        <taxon>Prymnesiales</taxon>
        <taxon>Prymnesiaceae</taxon>
        <taxon>Prymnesium</taxon>
    </lineage>
</organism>
<gene>
    <name evidence="5" type="ORF">AB1Y20_010125</name>
</gene>
<dbReference type="PANTHER" id="PTHR43521:SF7">
    <property type="entry name" value="DELTA-1-PYRROLINE-5-CARBOXYLATE DEHYDROGENASE 12A1, MITOCHONDRIAL"/>
    <property type="match status" value="1"/>
</dbReference>
<keyword evidence="6" id="KW-1185">Reference proteome</keyword>
<dbReference type="PANTHER" id="PTHR43521">
    <property type="entry name" value="ALPHA-AMINOADIPIC SEMIALDEHYDE DEHYDROGENASE"/>
    <property type="match status" value="1"/>
</dbReference>
<comment type="caution">
    <text evidence="5">The sequence shown here is derived from an EMBL/GenBank/DDBJ whole genome shotgun (WGS) entry which is preliminary data.</text>
</comment>
<evidence type="ECO:0000259" key="4">
    <source>
        <dbReference type="Pfam" id="PF00171"/>
    </source>
</evidence>
<reference evidence="5 6" key="1">
    <citation type="journal article" date="2024" name="Science">
        <title>Giant polyketide synthase enzymes in the biosynthesis of giant marine polyether toxins.</title>
        <authorList>
            <person name="Fallon T.R."/>
            <person name="Shende V.V."/>
            <person name="Wierzbicki I.H."/>
            <person name="Pendleton A.L."/>
            <person name="Watervoot N.F."/>
            <person name="Auber R.P."/>
            <person name="Gonzalez D.J."/>
            <person name="Wisecaver J.H."/>
            <person name="Moore B.S."/>
        </authorList>
    </citation>
    <scope>NUCLEOTIDE SEQUENCE [LARGE SCALE GENOMIC DNA]</scope>
    <source>
        <strain evidence="5 6">12B1</strain>
    </source>
</reference>
<evidence type="ECO:0000313" key="5">
    <source>
        <dbReference type="EMBL" id="KAL1528800.1"/>
    </source>
</evidence>
<keyword evidence="3" id="KW-0520">NAD</keyword>
<dbReference type="GO" id="GO:0004029">
    <property type="term" value="F:aldehyde dehydrogenase (NAD+) activity"/>
    <property type="evidence" value="ECO:0007669"/>
    <property type="project" value="InterPro"/>
</dbReference>
<name>A0AB34K401_PRYPA</name>
<dbReference type="FunFam" id="3.40.605.10:FF:000019">
    <property type="entry name" value="probable aldehyde dehydrogenase"/>
    <property type="match status" value="1"/>
</dbReference>
<dbReference type="Proteomes" id="UP001515480">
    <property type="component" value="Unassembled WGS sequence"/>
</dbReference>
<dbReference type="InterPro" id="IPR016161">
    <property type="entry name" value="Ald_DH/histidinol_DH"/>
</dbReference>
<evidence type="ECO:0000256" key="2">
    <source>
        <dbReference type="ARBA" id="ARBA00023002"/>
    </source>
</evidence>
<dbReference type="Gene3D" id="3.40.309.10">
    <property type="entry name" value="Aldehyde Dehydrogenase, Chain A, domain 2"/>
    <property type="match status" value="1"/>
</dbReference>
<dbReference type="AlphaFoldDB" id="A0AB34K401"/>
<accession>A0AB34K401</accession>
<dbReference type="SUPFAM" id="SSF53720">
    <property type="entry name" value="ALDH-like"/>
    <property type="match status" value="1"/>
</dbReference>
<dbReference type="Gene3D" id="3.40.605.10">
    <property type="entry name" value="Aldehyde Dehydrogenase, Chain A, domain 1"/>
    <property type="match status" value="1"/>
</dbReference>
<protein>
    <recommendedName>
        <fullName evidence="4">Aldehyde dehydrogenase domain-containing protein</fullName>
    </recommendedName>
</protein>
<sequence length="539" mass="59579">MLRHGITRASRGRRWLSTPVWATVDPATMSAAKPAIGKNLVGGRWTDTAAQHAVVDPLNGEEFMLVPNTSAAEIEPFVERMRSCPRHGLHNPLKNVERYTMLGEVMVKGAEELRKPEVTEFFARLIQRLVPKSYPQCVGEPTVTRKWMENYGSDQVRYLARSFGVPGDHLGQTTVGIRMPFGGVSVITPFNFPLEICALQTCSALFMGNQPLCKVDWKVMICMEQFVRMLHHVGLPKTDIDLIYCDGPVMNEVMVRGESRMCLFTGSQNVAEKLTIDLKGRVKLEDAGFDWKVLGPDPSEVDFVVWQADQDAYAATGQKCSAQSMLIAHENWMALGIVEKLKEKAAKRSLADLTIGPVLTWDTQRILAHIDACLKIPGAKLAFGGKPLEGHTIPACYGAVEPTAVIVPLEAMLESEEVFNLATTELFGPFQVITSYKHDQVPQVIELLNKVKNHLTAGIVSNDNHFLTHMLGNTINGTIYAGIRARTTAAPQQHWFGPSGDPRSGGIHTPEAIKLCWSSHREIIYDYGPVPPTWAGKTS</sequence>
<evidence type="ECO:0000313" key="6">
    <source>
        <dbReference type="Proteomes" id="UP001515480"/>
    </source>
</evidence>
<dbReference type="PROSITE" id="PS00070">
    <property type="entry name" value="ALDEHYDE_DEHYDR_CYS"/>
    <property type="match status" value="1"/>
</dbReference>
<dbReference type="InterPro" id="IPR015590">
    <property type="entry name" value="Aldehyde_DH_dom"/>
</dbReference>
<proteinExistence type="inferred from homology"/>
<keyword evidence="2" id="KW-0560">Oxidoreductase</keyword>
<dbReference type="EMBL" id="JBGBPQ010000002">
    <property type="protein sequence ID" value="KAL1528800.1"/>
    <property type="molecule type" value="Genomic_DNA"/>
</dbReference>
<dbReference type="InterPro" id="IPR016162">
    <property type="entry name" value="Ald_DH_N"/>
</dbReference>
<dbReference type="InterPro" id="IPR044638">
    <property type="entry name" value="ALDH7A1-like"/>
</dbReference>
<dbReference type="InterPro" id="IPR016160">
    <property type="entry name" value="Ald_DH_CS_CYS"/>
</dbReference>
<evidence type="ECO:0000256" key="1">
    <source>
        <dbReference type="ARBA" id="ARBA00009986"/>
    </source>
</evidence>
<dbReference type="InterPro" id="IPR016163">
    <property type="entry name" value="Ald_DH_C"/>
</dbReference>
<feature type="domain" description="Aldehyde dehydrogenase" evidence="4">
    <location>
        <begin position="45"/>
        <end position="484"/>
    </location>
</feature>
<dbReference type="Pfam" id="PF00171">
    <property type="entry name" value="Aldedh"/>
    <property type="match status" value="1"/>
</dbReference>
<comment type="similarity">
    <text evidence="1">Belongs to the aldehyde dehydrogenase family.</text>
</comment>